<feature type="signal peptide" evidence="2">
    <location>
        <begin position="1"/>
        <end position="20"/>
    </location>
</feature>
<evidence type="ECO:0000256" key="1">
    <source>
        <dbReference type="SAM" id="MobiDB-lite"/>
    </source>
</evidence>
<feature type="region of interest" description="Disordered" evidence="1">
    <location>
        <begin position="82"/>
        <end position="118"/>
    </location>
</feature>
<feature type="chain" id="PRO_5005657117" evidence="2">
    <location>
        <begin position="21"/>
        <end position="182"/>
    </location>
</feature>
<evidence type="ECO:0000313" key="4">
    <source>
        <dbReference type="WBParaSite" id="ALUE_0001647501-mRNA-1"/>
    </source>
</evidence>
<reference evidence="4" key="1">
    <citation type="submission" date="2017-02" db="UniProtKB">
        <authorList>
            <consortium name="WormBaseParasite"/>
        </authorList>
    </citation>
    <scope>IDENTIFICATION</scope>
</reference>
<sequence length="182" mass="19515">MSFTFIRIYIFALIAQIVDTIGNDPNHVPSLSEIQDLKDADLLDIFKSASNPGNTRPPEPEFLPVPTPGHVFPVLRMQAPTASPINASPGTFLERNGDDRQESKSVEGSRGFNTPTDYSSFANTPFPSLAYVAGSNLRQLANTGANVFVSGAEQFGRSLGVDTGRLSTSLLNVGGAIFGKKR</sequence>
<keyword evidence="3" id="KW-1185">Reference proteome</keyword>
<accession>A0A0M3IEF4</accession>
<feature type="compositionally biased region" description="Basic and acidic residues" evidence="1">
    <location>
        <begin position="95"/>
        <end position="107"/>
    </location>
</feature>
<dbReference type="WBParaSite" id="ALUE_0001647501-mRNA-1">
    <property type="protein sequence ID" value="ALUE_0001647501-mRNA-1"/>
    <property type="gene ID" value="ALUE_0001647501"/>
</dbReference>
<protein>
    <submittedName>
        <fullName evidence="4">Secreted salivary gland peptide</fullName>
    </submittedName>
</protein>
<proteinExistence type="predicted"/>
<evidence type="ECO:0000256" key="2">
    <source>
        <dbReference type="SAM" id="SignalP"/>
    </source>
</evidence>
<evidence type="ECO:0000313" key="3">
    <source>
        <dbReference type="Proteomes" id="UP000036681"/>
    </source>
</evidence>
<name>A0A0M3IEF4_ASCLU</name>
<keyword evidence="2" id="KW-0732">Signal</keyword>
<dbReference type="Proteomes" id="UP000036681">
    <property type="component" value="Unplaced"/>
</dbReference>
<dbReference type="AlphaFoldDB" id="A0A0M3IEF4"/>
<organism evidence="3 4">
    <name type="scientific">Ascaris lumbricoides</name>
    <name type="common">Giant roundworm</name>
    <dbReference type="NCBI Taxonomy" id="6252"/>
    <lineage>
        <taxon>Eukaryota</taxon>
        <taxon>Metazoa</taxon>
        <taxon>Ecdysozoa</taxon>
        <taxon>Nematoda</taxon>
        <taxon>Chromadorea</taxon>
        <taxon>Rhabditida</taxon>
        <taxon>Spirurina</taxon>
        <taxon>Ascaridomorpha</taxon>
        <taxon>Ascaridoidea</taxon>
        <taxon>Ascarididae</taxon>
        <taxon>Ascaris</taxon>
    </lineage>
</organism>